<evidence type="ECO:0000259" key="2">
    <source>
        <dbReference type="Pfam" id="PF13648"/>
    </source>
</evidence>
<evidence type="ECO:0000313" key="3">
    <source>
        <dbReference type="EMBL" id="NOJ75685.1"/>
    </source>
</evidence>
<dbReference type="Proteomes" id="UP000580344">
    <property type="component" value="Unassembled WGS sequence"/>
</dbReference>
<proteinExistence type="predicted"/>
<keyword evidence="1" id="KW-0732">Signal</keyword>
<organism evidence="3 4">
    <name type="scientific">Empedobacter stercoris</name>
    <dbReference type="NCBI Taxonomy" id="1628248"/>
    <lineage>
        <taxon>Bacteria</taxon>
        <taxon>Pseudomonadati</taxon>
        <taxon>Bacteroidota</taxon>
        <taxon>Flavobacteriia</taxon>
        <taxon>Flavobacteriales</taxon>
        <taxon>Weeksellaceae</taxon>
        <taxon>Empedobacter</taxon>
    </lineage>
</organism>
<dbReference type="RefSeq" id="WP_171622997.1">
    <property type="nucleotide sequence ID" value="NZ_CBCRZD010000002.1"/>
</dbReference>
<accession>A0ABX1WMC7</accession>
<reference evidence="3 4" key="1">
    <citation type="submission" date="2020-05" db="EMBL/GenBank/DDBJ databases">
        <title>Tigecycline resistant gene in Empedobacter stercoris.</title>
        <authorList>
            <person name="Chen Y."/>
            <person name="Cheng Y."/>
            <person name="Zhou K."/>
        </authorList>
    </citation>
    <scope>NUCLEOTIDE SEQUENCE [LARGE SCALE GENOMIC DNA]</scope>
    <source>
        <strain evidence="3 4">ES202</strain>
    </source>
</reference>
<sequence>MKKLIFILTLFLANIAFSQELKKENVLGFWKLKEAGFYEAGKKISKDFDNCRLMRNYTIWDNGYAIYNYVEGRNGNCFPSEPRLTLWRIVENRIQFYIDDYVFEDKVVKVNEDNTITFETFTEKKIMDSDKNYEKIANTISYDILEKL</sequence>
<dbReference type="InterPro" id="IPR024311">
    <property type="entry name" value="Lipocalin-like"/>
</dbReference>
<evidence type="ECO:0000313" key="4">
    <source>
        <dbReference type="Proteomes" id="UP000580344"/>
    </source>
</evidence>
<gene>
    <name evidence="3" type="ORF">HMH06_07560</name>
</gene>
<feature type="domain" description="Lipocalin-like" evidence="2">
    <location>
        <begin position="27"/>
        <end position="117"/>
    </location>
</feature>
<keyword evidence="4" id="KW-1185">Reference proteome</keyword>
<feature type="signal peptide" evidence="1">
    <location>
        <begin position="1"/>
        <end position="18"/>
    </location>
</feature>
<dbReference type="EMBL" id="JABFOQ010000015">
    <property type="protein sequence ID" value="NOJ75685.1"/>
    <property type="molecule type" value="Genomic_DNA"/>
</dbReference>
<evidence type="ECO:0000256" key="1">
    <source>
        <dbReference type="SAM" id="SignalP"/>
    </source>
</evidence>
<dbReference type="Pfam" id="PF13648">
    <property type="entry name" value="Lipocalin_4"/>
    <property type="match status" value="1"/>
</dbReference>
<comment type="caution">
    <text evidence="3">The sequence shown here is derived from an EMBL/GenBank/DDBJ whole genome shotgun (WGS) entry which is preliminary data.</text>
</comment>
<feature type="chain" id="PRO_5045893207" evidence="1">
    <location>
        <begin position="19"/>
        <end position="148"/>
    </location>
</feature>
<name>A0ABX1WMC7_9FLAO</name>
<protein>
    <submittedName>
        <fullName evidence="3">Lipocalin family protein</fullName>
    </submittedName>
</protein>